<keyword evidence="1" id="KW-1133">Transmembrane helix</keyword>
<dbReference type="HOGENOM" id="CLU_120139_0_0_1"/>
<proteinExistence type="predicted"/>
<evidence type="ECO:0000256" key="1">
    <source>
        <dbReference type="SAM" id="Phobius"/>
    </source>
</evidence>
<dbReference type="InParanoid" id="B6IM64"/>
<dbReference type="EMBL" id="HE601156">
    <property type="protein sequence ID" value="CAS00994.1"/>
    <property type="molecule type" value="Genomic_DNA"/>
</dbReference>
<dbReference type="FunCoup" id="B6IM64">
    <property type="interactions" value="296"/>
</dbReference>
<dbReference type="eggNOG" id="ENOG502T3BG">
    <property type="taxonomic scope" value="Eukaryota"/>
</dbReference>
<keyword evidence="3" id="KW-1185">Reference proteome</keyword>
<evidence type="ECO:0000313" key="2">
    <source>
        <dbReference type="EMBL" id="CAS00994.1"/>
    </source>
</evidence>
<keyword evidence="1" id="KW-0472">Membrane</keyword>
<feature type="transmembrane region" description="Helical" evidence="1">
    <location>
        <begin position="59"/>
        <end position="79"/>
    </location>
</feature>
<reference evidence="2 3" key="2">
    <citation type="journal article" date="2011" name="PLoS Genet.">
        <title>Caenorhabditis briggsae recombinant inbred line genotypes reveal inter-strain incompatibility and the evolution of recombination.</title>
        <authorList>
            <person name="Ross J.A."/>
            <person name="Koboldt D.C."/>
            <person name="Staisch J.E."/>
            <person name="Chamberlin H.M."/>
            <person name="Gupta B.P."/>
            <person name="Miller R.D."/>
            <person name="Baird S.E."/>
            <person name="Haag E.S."/>
        </authorList>
    </citation>
    <scope>NUCLEOTIDE SEQUENCE [LARGE SCALE GENOMIC DNA]</scope>
    <source>
        <strain evidence="2 3">AF16</strain>
    </source>
</reference>
<name>B6IM64_CAEBR</name>
<dbReference type="RefSeq" id="XP_045100551.1">
    <property type="nucleotide sequence ID" value="XM_045240326.1"/>
</dbReference>
<protein>
    <submittedName>
        <fullName evidence="2">Protein CBG28003</fullName>
    </submittedName>
</protein>
<dbReference type="AlphaFoldDB" id="B6IM64"/>
<sequence length="196" mass="22633">MTHHDMFPIFHTLCIPVFFEKCREMSPHSYSTLYMFSLMRKYRTAPAIMGRFHPLVMTLVIYALSDVAFSGAVGVSAYHMDGMWSNPYYPLLHTGILMFSIMSVYFIAFSNIKLALSLHGMLKFLVLLLTLHSVCFPEFYQINKQEGVAICLYYLLTLVFEMTAFFVINKMNIPFFADDDGSEYFEDEDEVMATCC</sequence>
<evidence type="ECO:0000313" key="4">
    <source>
        <dbReference type="WormBase" id="CBG28003"/>
    </source>
</evidence>
<feature type="transmembrane region" description="Helical" evidence="1">
    <location>
        <begin position="121"/>
        <end position="141"/>
    </location>
</feature>
<dbReference type="OMA" id="PYYPLLH"/>
<organism evidence="2 3">
    <name type="scientific">Caenorhabditis briggsae</name>
    <dbReference type="NCBI Taxonomy" id="6238"/>
    <lineage>
        <taxon>Eukaryota</taxon>
        <taxon>Metazoa</taxon>
        <taxon>Ecdysozoa</taxon>
        <taxon>Nematoda</taxon>
        <taxon>Chromadorea</taxon>
        <taxon>Rhabditida</taxon>
        <taxon>Rhabditina</taxon>
        <taxon>Rhabditomorpha</taxon>
        <taxon>Rhabditoidea</taxon>
        <taxon>Rhabditidae</taxon>
        <taxon>Peloderinae</taxon>
        <taxon>Caenorhabditis</taxon>
    </lineage>
</organism>
<gene>
    <name evidence="2 4" type="ORF">CBG28003</name>
    <name evidence="2" type="ORF">CBG_28003</name>
</gene>
<dbReference type="Proteomes" id="UP000008549">
    <property type="component" value="Unassembled WGS sequence"/>
</dbReference>
<dbReference type="CTD" id="68919452"/>
<dbReference type="WormBase" id="CBG28003">
    <property type="protein sequence ID" value="CBP25734"/>
    <property type="gene ID" value="WBGene00089417"/>
</dbReference>
<accession>B6IM64</accession>
<feature type="transmembrane region" description="Helical" evidence="1">
    <location>
        <begin position="147"/>
        <end position="168"/>
    </location>
</feature>
<keyword evidence="1" id="KW-0812">Transmembrane</keyword>
<reference evidence="2 3" key="1">
    <citation type="journal article" date="2003" name="PLoS Biol.">
        <title>The genome sequence of Caenorhabditis briggsae: a platform for comparative genomics.</title>
        <authorList>
            <person name="Stein L.D."/>
            <person name="Bao Z."/>
            <person name="Blasiar D."/>
            <person name="Blumenthal T."/>
            <person name="Brent M.R."/>
            <person name="Chen N."/>
            <person name="Chinwalla A."/>
            <person name="Clarke L."/>
            <person name="Clee C."/>
            <person name="Coghlan A."/>
            <person name="Coulson A."/>
            <person name="D'Eustachio P."/>
            <person name="Fitch D.H."/>
            <person name="Fulton L.A."/>
            <person name="Fulton R.E."/>
            <person name="Griffiths-Jones S."/>
            <person name="Harris T.W."/>
            <person name="Hillier L.W."/>
            <person name="Kamath R."/>
            <person name="Kuwabara P.E."/>
            <person name="Mardis E.R."/>
            <person name="Marra M.A."/>
            <person name="Miner T.L."/>
            <person name="Minx P."/>
            <person name="Mullikin J.C."/>
            <person name="Plumb R.W."/>
            <person name="Rogers J."/>
            <person name="Schein J.E."/>
            <person name="Sohrmann M."/>
            <person name="Spieth J."/>
            <person name="Stajich J.E."/>
            <person name="Wei C."/>
            <person name="Willey D."/>
            <person name="Wilson R.K."/>
            <person name="Durbin R."/>
            <person name="Waterston R.H."/>
        </authorList>
    </citation>
    <scope>NUCLEOTIDE SEQUENCE [LARGE SCALE GENOMIC DNA]</scope>
    <source>
        <strain evidence="2 3">AF16</strain>
    </source>
</reference>
<feature type="transmembrane region" description="Helical" evidence="1">
    <location>
        <begin position="91"/>
        <end position="109"/>
    </location>
</feature>
<evidence type="ECO:0000313" key="3">
    <source>
        <dbReference type="Proteomes" id="UP000008549"/>
    </source>
</evidence>
<dbReference type="KEGG" id="cbr:CBG_28003"/>
<dbReference type="GeneID" id="68919452"/>